<dbReference type="InParanoid" id="A0A0Q3FV13"/>
<dbReference type="EMBL" id="CM000881">
    <property type="protein sequence ID" value="KQK03272.2"/>
    <property type="molecule type" value="Genomic_DNA"/>
</dbReference>
<dbReference type="ExpressionAtlas" id="A0A0Q3FV13">
    <property type="expression patterns" value="baseline and differential"/>
</dbReference>
<feature type="compositionally biased region" description="Acidic residues" evidence="1">
    <location>
        <begin position="315"/>
        <end position="326"/>
    </location>
</feature>
<feature type="compositionally biased region" description="Basic and acidic residues" evidence="1">
    <location>
        <begin position="168"/>
        <end position="184"/>
    </location>
</feature>
<dbReference type="Gramene" id="KQK03272">
    <property type="protein sequence ID" value="KQK03272"/>
    <property type="gene ID" value="BRADI_2g06775v3"/>
</dbReference>
<keyword evidence="4" id="KW-1185">Reference proteome</keyword>
<evidence type="ECO:0000256" key="1">
    <source>
        <dbReference type="SAM" id="MobiDB-lite"/>
    </source>
</evidence>
<feature type="non-terminal residue" evidence="2">
    <location>
        <position position="1"/>
    </location>
</feature>
<name>A0A0Q3FV13_BRADI</name>
<organism evidence="2">
    <name type="scientific">Brachypodium distachyon</name>
    <name type="common">Purple false brome</name>
    <name type="synonym">Trachynia distachya</name>
    <dbReference type="NCBI Taxonomy" id="15368"/>
    <lineage>
        <taxon>Eukaryota</taxon>
        <taxon>Viridiplantae</taxon>
        <taxon>Streptophyta</taxon>
        <taxon>Embryophyta</taxon>
        <taxon>Tracheophyta</taxon>
        <taxon>Spermatophyta</taxon>
        <taxon>Magnoliopsida</taxon>
        <taxon>Liliopsida</taxon>
        <taxon>Poales</taxon>
        <taxon>Poaceae</taxon>
        <taxon>BOP clade</taxon>
        <taxon>Pooideae</taxon>
        <taxon>Stipodae</taxon>
        <taxon>Brachypodieae</taxon>
        <taxon>Brachypodium</taxon>
    </lineage>
</organism>
<evidence type="ECO:0000313" key="2">
    <source>
        <dbReference type="EMBL" id="KQK03272.2"/>
    </source>
</evidence>
<dbReference type="EnsemblPlants" id="KQK03272">
    <property type="protein sequence ID" value="KQK03272"/>
    <property type="gene ID" value="BRADI_2g06775v3"/>
</dbReference>
<feature type="region of interest" description="Disordered" evidence="1">
    <location>
        <begin position="142"/>
        <end position="184"/>
    </location>
</feature>
<dbReference type="Proteomes" id="UP000008810">
    <property type="component" value="Chromosome 2"/>
</dbReference>
<evidence type="ECO:0000313" key="4">
    <source>
        <dbReference type="Proteomes" id="UP000008810"/>
    </source>
</evidence>
<dbReference type="OrthoDB" id="10371138at2759"/>
<protein>
    <submittedName>
        <fullName evidence="2 3">Uncharacterized protein</fullName>
    </submittedName>
</protein>
<reference evidence="2" key="2">
    <citation type="submission" date="2017-06" db="EMBL/GenBank/DDBJ databases">
        <title>WGS assembly of Brachypodium distachyon.</title>
        <authorList>
            <consortium name="The International Brachypodium Initiative"/>
            <person name="Lucas S."/>
            <person name="Harmon-Smith M."/>
            <person name="Lail K."/>
            <person name="Tice H."/>
            <person name="Grimwood J."/>
            <person name="Bruce D."/>
            <person name="Barry K."/>
            <person name="Shu S."/>
            <person name="Lindquist E."/>
            <person name="Wang M."/>
            <person name="Pitluck S."/>
            <person name="Vogel J.P."/>
            <person name="Garvin D.F."/>
            <person name="Mockler T.C."/>
            <person name="Schmutz J."/>
            <person name="Rokhsar D."/>
            <person name="Bevan M.W."/>
        </authorList>
    </citation>
    <scope>NUCLEOTIDE SEQUENCE</scope>
    <source>
        <strain evidence="2">Bd21</strain>
    </source>
</reference>
<reference evidence="3" key="3">
    <citation type="submission" date="2018-08" db="UniProtKB">
        <authorList>
            <consortium name="EnsemblPlants"/>
        </authorList>
    </citation>
    <scope>IDENTIFICATION</scope>
    <source>
        <strain evidence="3">cv. Bd21</strain>
    </source>
</reference>
<gene>
    <name evidence="2" type="ORF">BRADI_2g06775v3</name>
</gene>
<proteinExistence type="predicted"/>
<feature type="region of interest" description="Disordered" evidence="1">
    <location>
        <begin position="315"/>
        <end position="361"/>
    </location>
</feature>
<sequence length="393" mass="42118">VHGAAVPGHDGGHVHGVVAALRPVPAEVGDGDEERHEEHEVVERVPLPDALVRAGAEGQEVAPVGHVLPAVLREEPLERFPGHVRHQRRRRPVPDHLARHRLRVLHVLDLLGGDGLAGLGRPGRGHLGAHAGEHVRALGLPAGAHPRLAGPRARAERAHQPGHGQPRAPERKPGEVHGHGHEADVEERVVLGEPLPRLFGEIRPNEDRLGGLQVHVAAGHPDRHRHGPGAGAALLVEPPAEVGEDDPLLERGVGGESARGEVGRDPAAQVLVVLAEHVDEVVVAEELLPERVADEVEGVGPDVGEHAVGQLRVADEDDEAADEEVGGEPGAGLASPRRLRVPEPGRVADHARHAAEERHHERRAWQGALLAVVGELLGQEVERHRRRQERRQV</sequence>
<reference evidence="2 3" key="1">
    <citation type="journal article" date="2010" name="Nature">
        <title>Genome sequencing and analysis of the model grass Brachypodium distachyon.</title>
        <authorList>
            <consortium name="International Brachypodium Initiative"/>
        </authorList>
    </citation>
    <scope>NUCLEOTIDE SEQUENCE [LARGE SCALE GENOMIC DNA]</scope>
    <source>
        <strain evidence="2 3">Bd21</strain>
    </source>
</reference>
<accession>A0A0Q3FV13</accession>
<dbReference type="AlphaFoldDB" id="A0A0Q3FV13"/>
<evidence type="ECO:0000313" key="3">
    <source>
        <dbReference type="EnsemblPlants" id="KQK03272"/>
    </source>
</evidence>
<feature type="compositionally biased region" description="Basic and acidic residues" evidence="1">
    <location>
        <begin position="340"/>
        <end position="359"/>
    </location>
</feature>